<organism evidence="2 3">
    <name type="scientific">Mucilaginibacter limnophilus</name>
    <dbReference type="NCBI Taxonomy" id="1932778"/>
    <lineage>
        <taxon>Bacteria</taxon>
        <taxon>Pseudomonadati</taxon>
        <taxon>Bacteroidota</taxon>
        <taxon>Sphingobacteriia</taxon>
        <taxon>Sphingobacteriales</taxon>
        <taxon>Sphingobacteriaceae</taxon>
        <taxon>Mucilaginibacter</taxon>
    </lineage>
</organism>
<dbReference type="AlphaFoldDB" id="A0A3S2Y465"/>
<dbReference type="EMBL" id="SACK01000002">
    <property type="protein sequence ID" value="RVU01584.1"/>
    <property type="molecule type" value="Genomic_DNA"/>
</dbReference>
<evidence type="ECO:0000256" key="1">
    <source>
        <dbReference type="SAM" id="Phobius"/>
    </source>
</evidence>
<proteinExistence type="predicted"/>
<dbReference type="OrthoDB" id="9798708at2"/>
<dbReference type="Proteomes" id="UP000282759">
    <property type="component" value="Unassembled WGS sequence"/>
</dbReference>
<keyword evidence="1" id="KW-0472">Membrane</keyword>
<keyword evidence="1" id="KW-1133">Transmembrane helix</keyword>
<evidence type="ECO:0000313" key="2">
    <source>
        <dbReference type="EMBL" id="RVU01584.1"/>
    </source>
</evidence>
<protein>
    <submittedName>
        <fullName evidence="2">AtpZ/AtpI family protein</fullName>
    </submittedName>
</protein>
<dbReference type="RefSeq" id="WP_127703956.1">
    <property type="nucleotide sequence ID" value="NZ_SACK01000002.1"/>
</dbReference>
<reference evidence="2 3" key="1">
    <citation type="submission" date="2019-01" db="EMBL/GenBank/DDBJ databases">
        <authorList>
            <person name="Chen W.-M."/>
        </authorList>
    </citation>
    <scope>NUCLEOTIDE SEQUENCE [LARGE SCALE GENOMIC DNA]</scope>
    <source>
        <strain evidence="2 3">YBJ-36</strain>
    </source>
</reference>
<gene>
    <name evidence="2" type="ORF">EOD41_06355</name>
</gene>
<feature type="transmembrane region" description="Helical" evidence="1">
    <location>
        <begin position="53"/>
        <end position="71"/>
    </location>
</feature>
<evidence type="ECO:0000313" key="3">
    <source>
        <dbReference type="Proteomes" id="UP000282759"/>
    </source>
</evidence>
<sequence length="76" mass="8229">MAENEQNNNDSPGSGLQSYAKWTGLGIQMMVVIGGLGYLGYRIDKANNHNIQWVAATLALAGVFISLYLIIRATKS</sequence>
<keyword evidence="3" id="KW-1185">Reference proteome</keyword>
<keyword evidence="1" id="KW-0812">Transmembrane</keyword>
<dbReference type="Pfam" id="PF09527">
    <property type="entry name" value="ATPase_gene1"/>
    <property type="match status" value="1"/>
</dbReference>
<feature type="transmembrane region" description="Helical" evidence="1">
    <location>
        <begin position="20"/>
        <end position="41"/>
    </location>
</feature>
<accession>A0A3S2Y465</accession>
<comment type="caution">
    <text evidence="2">The sequence shown here is derived from an EMBL/GenBank/DDBJ whole genome shotgun (WGS) entry which is preliminary data.</text>
</comment>
<dbReference type="InterPro" id="IPR032820">
    <property type="entry name" value="ATPase_put"/>
</dbReference>
<name>A0A3S2Y465_9SPHI</name>